<proteinExistence type="predicted"/>
<organism evidence="2 3">
    <name type="scientific">Lagenidium giganteum</name>
    <dbReference type="NCBI Taxonomy" id="4803"/>
    <lineage>
        <taxon>Eukaryota</taxon>
        <taxon>Sar</taxon>
        <taxon>Stramenopiles</taxon>
        <taxon>Oomycota</taxon>
        <taxon>Peronosporomycetes</taxon>
        <taxon>Pythiales</taxon>
        <taxon>Pythiaceae</taxon>
    </lineage>
</organism>
<sequence>MLGIVSASKALIAESSSAISGMTKLITQNSTASNWLNNSVASSYGLVVASVVNTDTTQLGSCIAFQNNTALNAVPDAAITLNRISSTQSDVVICTRNSTTCNQAVRITTDKALCVNTNSTSSQMTVFGSQSFLDGSYERMITAKSDNVDPIIFDVQLHSGSELTSTNAAIIGTFSNNDLGFQTGDSRKMTLKYSTGYLGIGTTSPSAPLSVSGTASNTFNAGGAQYALGGTRCYGTSLLGPVTVSVSATFGGPIQCSSIYCTSDRRTKENIVKLNDDYCDRLYEADVYQYNYKGSDDTIPNIGFIAQDLHRLGYISLLTLTENQNLKKESDDDIDLVQMNIDYSKVSVINATMIKKLMKRIEALEAKLN</sequence>
<reference evidence="2" key="1">
    <citation type="submission" date="2022-11" db="EMBL/GenBank/DDBJ databases">
        <authorList>
            <person name="Morgan W.R."/>
            <person name="Tartar A."/>
        </authorList>
    </citation>
    <scope>NUCLEOTIDE SEQUENCE</scope>
    <source>
        <strain evidence="2">ARSEF 373</strain>
    </source>
</reference>
<name>A0AAV2YVL8_9STRA</name>
<evidence type="ECO:0000313" key="2">
    <source>
        <dbReference type="EMBL" id="DAZ97453.1"/>
    </source>
</evidence>
<dbReference type="InterPro" id="IPR030392">
    <property type="entry name" value="S74_ICA"/>
</dbReference>
<gene>
    <name evidence="2" type="ORF">N0F65_009904</name>
</gene>
<dbReference type="PROSITE" id="PS51688">
    <property type="entry name" value="ICA"/>
    <property type="match status" value="1"/>
</dbReference>
<protein>
    <recommendedName>
        <fullName evidence="1">Peptidase S74 domain-containing protein</fullName>
    </recommendedName>
</protein>
<reference evidence="2" key="2">
    <citation type="journal article" date="2023" name="Microbiol Resour">
        <title>Decontamination and Annotation of the Draft Genome Sequence of the Oomycete Lagenidium giganteum ARSEF 373.</title>
        <authorList>
            <person name="Morgan W.R."/>
            <person name="Tartar A."/>
        </authorList>
    </citation>
    <scope>NUCLEOTIDE SEQUENCE</scope>
    <source>
        <strain evidence="2">ARSEF 373</strain>
    </source>
</reference>
<feature type="domain" description="Peptidase S74" evidence="1">
    <location>
        <begin position="263"/>
        <end position="368"/>
    </location>
</feature>
<dbReference type="Pfam" id="PF13884">
    <property type="entry name" value="Peptidase_S74"/>
    <property type="match status" value="1"/>
</dbReference>
<evidence type="ECO:0000313" key="3">
    <source>
        <dbReference type="Proteomes" id="UP001146120"/>
    </source>
</evidence>
<accession>A0AAV2YVL8</accession>
<dbReference type="Proteomes" id="UP001146120">
    <property type="component" value="Unassembled WGS sequence"/>
</dbReference>
<evidence type="ECO:0000259" key="1">
    <source>
        <dbReference type="PROSITE" id="PS51688"/>
    </source>
</evidence>
<dbReference type="AlphaFoldDB" id="A0AAV2YVL8"/>
<keyword evidence="3" id="KW-1185">Reference proteome</keyword>
<comment type="caution">
    <text evidence="2">The sequence shown here is derived from an EMBL/GenBank/DDBJ whole genome shotgun (WGS) entry which is preliminary data.</text>
</comment>
<dbReference type="EMBL" id="DAKRPA010000135">
    <property type="protein sequence ID" value="DAZ97453.1"/>
    <property type="molecule type" value="Genomic_DNA"/>
</dbReference>